<evidence type="ECO:0000256" key="2">
    <source>
        <dbReference type="ARBA" id="ARBA00023125"/>
    </source>
</evidence>
<gene>
    <name evidence="6" type="ORF">D7D52_20915</name>
</gene>
<dbReference type="SMART" id="SM00347">
    <property type="entry name" value="HTH_MARR"/>
    <property type="match status" value="1"/>
</dbReference>
<reference evidence="6 7" key="1">
    <citation type="submission" date="2018-09" db="EMBL/GenBank/DDBJ databases">
        <title>Nocardia yunnanensis sp. nov., an actinomycete isolated from a soil sample.</title>
        <authorList>
            <person name="Zhang J."/>
        </authorList>
    </citation>
    <scope>NUCLEOTIDE SEQUENCE [LARGE SCALE GENOMIC DNA]</scope>
    <source>
        <strain evidence="6 7">CFHS0054</strain>
    </source>
</reference>
<dbReference type="PROSITE" id="PS50995">
    <property type="entry name" value="HTH_MARR_2"/>
    <property type="match status" value="1"/>
</dbReference>
<dbReference type="Proteomes" id="UP000267164">
    <property type="component" value="Chromosome"/>
</dbReference>
<feature type="domain" description="HTH marR-type" evidence="5">
    <location>
        <begin position="15"/>
        <end position="155"/>
    </location>
</feature>
<dbReference type="PROSITE" id="PS01117">
    <property type="entry name" value="HTH_MARR_1"/>
    <property type="match status" value="1"/>
</dbReference>
<dbReference type="GO" id="GO:0006950">
    <property type="term" value="P:response to stress"/>
    <property type="evidence" value="ECO:0007669"/>
    <property type="project" value="TreeGrafter"/>
</dbReference>
<protein>
    <submittedName>
        <fullName evidence="6">MarR family transcriptional regulator</fullName>
    </submittedName>
</protein>
<dbReference type="AlphaFoldDB" id="A0A386ZFA3"/>
<dbReference type="OrthoDB" id="162531at2"/>
<feature type="compositionally biased region" description="Basic and acidic residues" evidence="4">
    <location>
        <begin position="175"/>
        <end position="186"/>
    </location>
</feature>
<dbReference type="EMBL" id="CP032568">
    <property type="protein sequence ID" value="AYF75893.1"/>
    <property type="molecule type" value="Genomic_DNA"/>
</dbReference>
<dbReference type="Gene3D" id="1.10.10.10">
    <property type="entry name" value="Winged helix-like DNA-binding domain superfamily/Winged helix DNA-binding domain"/>
    <property type="match status" value="1"/>
</dbReference>
<dbReference type="InterPro" id="IPR023187">
    <property type="entry name" value="Tscrpt_reg_MarR-type_CS"/>
</dbReference>
<evidence type="ECO:0000313" key="7">
    <source>
        <dbReference type="Proteomes" id="UP000267164"/>
    </source>
</evidence>
<dbReference type="InterPro" id="IPR039422">
    <property type="entry name" value="MarR/SlyA-like"/>
</dbReference>
<name>A0A386ZFA3_9NOCA</name>
<sequence>MTDRPANTPPSGTERSDLETEIARDIRALGAVSEQIGHVFARAHGLRPNDFRALAHVATAESEGASLTAGRLGALTGVSPAAITYLVERMIESGHLERVIDSADRRRVKLHYTDHGMAVAAGFFRPLSARMRSALSPLSDAELETTHRAMVSIIGALREFATELDEGGEAGPETPRGDRDSRSPRE</sequence>
<dbReference type="PANTHER" id="PTHR33164:SF106">
    <property type="entry name" value="TRANSCRIPTIONAL REGULATORY PROTEIN"/>
    <property type="match status" value="1"/>
</dbReference>
<keyword evidence="7" id="KW-1185">Reference proteome</keyword>
<keyword evidence="1" id="KW-0805">Transcription regulation</keyword>
<evidence type="ECO:0000256" key="4">
    <source>
        <dbReference type="SAM" id="MobiDB-lite"/>
    </source>
</evidence>
<dbReference type="KEGG" id="nyu:D7D52_20915"/>
<dbReference type="Pfam" id="PF12802">
    <property type="entry name" value="MarR_2"/>
    <property type="match status" value="1"/>
</dbReference>
<dbReference type="InterPro" id="IPR000835">
    <property type="entry name" value="HTH_MarR-typ"/>
</dbReference>
<organism evidence="6 7">
    <name type="scientific">Nocardia yunnanensis</name>
    <dbReference type="NCBI Taxonomy" id="2382165"/>
    <lineage>
        <taxon>Bacteria</taxon>
        <taxon>Bacillati</taxon>
        <taxon>Actinomycetota</taxon>
        <taxon>Actinomycetes</taxon>
        <taxon>Mycobacteriales</taxon>
        <taxon>Nocardiaceae</taxon>
        <taxon>Nocardia</taxon>
    </lineage>
</organism>
<evidence type="ECO:0000256" key="3">
    <source>
        <dbReference type="ARBA" id="ARBA00023163"/>
    </source>
</evidence>
<dbReference type="InterPro" id="IPR036388">
    <property type="entry name" value="WH-like_DNA-bd_sf"/>
</dbReference>
<feature type="region of interest" description="Disordered" evidence="4">
    <location>
        <begin position="163"/>
        <end position="186"/>
    </location>
</feature>
<keyword evidence="3" id="KW-0804">Transcription</keyword>
<accession>A0A386ZFA3</accession>
<dbReference type="GO" id="GO:0003700">
    <property type="term" value="F:DNA-binding transcription factor activity"/>
    <property type="evidence" value="ECO:0007669"/>
    <property type="project" value="InterPro"/>
</dbReference>
<dbReference type="RefSeq" id="WP_120738858.1">
    <property type="nucleotide sequence ID" value="NZ_CP032568.1"/>
</dbReference>
<dbReference type="GO" id="GO:0003677">
    <property type="term" value="F:DNA binding"/>
    <property type="evidence" value="ECO:0007669"/>
    <property type="project" value="UniProtKB-KW"/>
</dbReference>
<proteinExistence type="predicted"/>
<evidence type="ECO:0000313" key="6">
    <source>
        <dbReference type="EMBL" id="AYF75893.1"/>
    </source>
</evidence>
<dbReference type="SUPFAM" id="SSF46785">
    <property type="entry name" value="Winged helix' DNA-binding domain"/>
    <property type="match status" value="1"/>
</dbReference>
<evidence type="ECO:0000256" key="1">
    <source>
        <dbReference type="ARBA" id="ARBA00023015"/>
    </source>
</evidence>
<evidence type="ECO:0000259" key="5">
    <source>
        <dbReference type="PROSITE" id="PS50995"/>
    </source>
</evidence>
<dbReference type="InterPro" id="IPR036390">
    <property type="entry name" value="WH_DNA-bd_sf"/>
</dbReference>
<dbReference type="PANTHER" id="PTHR33164">
    <property type="entry name" value="TRANSCRIPTIONAL REGULATOR, MARR FAMILY"/>
    <property type="match status" value="1"/>
</dbReference>
<keyword evidence="2" id="KW-0238">DNA-binding</keyword>